<dbReference type="Bgee" id="ENSCPOG00000038711">
    <property type="expression patterns" value="Expressed in heart and 13 other cell types or tissues"/>
</dbReference>
<reference evidence="9" key="2">
    <citation type="submission" date="2025-08" db="UniProtKB">
        <authorList>
            <consortium name="Ensembl"/>
        </authorList>
    </citation>
    <scope>IDENTIFICATION</scope>
    <source>
        <strain evidence="9">2N</strain>
    </source>
</reference>
<dbReference type="InterPro" id="IPR014782">
    <property type="entry name" value="Peptidase_M1_dom"/>
</dbReference>
<dbReference type="Proteomes" id="UP000005447">
    <property type="component" value="Unassembled WGS sequence"/>
</dbReference>
<dbReference type="SUPFAM" id="SSF63737">
    <property type="entry name" value="Leukotriene A4 hydrolase N-terminal domain"/>
    <property type="match status" value="1"/>
</dbReference>
<accession>A0A286XVY6</accession>
<dbReference type="FunFam" id="2.60.40.1730:FF:000008">
    <property type="entry name" value="aminopeptidase O isoform X1"/>
    <property type="match status" value="1"/>
</dbReference>
<comment type="cofactor">
    <cofactor evidence="1">
        <name>Zn(2+)</name>
        <dbReference type="ChEBI" id="CHEBI:29105"/>
    </cofactor>
</comment>
<keyword evidence="4" id="KW-0479">Metal-binding</keyword>
<dbReference type="InterPro" id="IPR015211">
    <property type="entry name" value="Peptidase_M1_C"/>
</dbReference>
<dbReference type="SUPFAM" id="SSF48371">
    <property type="entry name" value="ARM repeat"/>
    <property type="match status" value="1"/>
</dbReference>
<sequence>MDIKLDPARDDLPLMANTSHILVKHYVLDLDVNFESRVIEGTIVLFFEDGNRFKPQTGSTKETCQLASKEACKSGTPELCHLPVPNARTTFNVGYNDFIICDKGEEDTSDKDGNHDNQEQAPGISSSKYCCDTENHGREDFLVVLDCCDLSVLKVEEVDVAAVQGIEKFTRSSKLTVVSKELRNEIVHELVTLPADHWREQLDYFARCSQAPSCGELFFDTDAWSLQIKKTGAQTATDFPHAIRIYYKTRPEGQSVTWTSDQSGRPCVYTMGSPINNRALFPCQEPPVAMSTWQATVRAAASFVVLMSGENSAKPTQLHEGCSSWHYYVTMPMPASTFAIAVGCWTEVKPEACSSGDPAMERPFPPPETDCRCVGGCGHTEYPCRFQDAVATTQETIPHRVFAPGCLEGVCQETLVRLLPACLLAAHAVLGTHPFSRLDVLVVPANFSSLGMARPSKERTGHVSDSGASVVKHGLSPEKPFMQVHYLKGYFLLRFLARRLGQETYFSCLRKFVHKFHGQLILSQDFLQMLLESIPEEKRLELSVENIFQDWLESSGIPKPLQGARPAGADCGLVRRVYAEVTRWMQLDRRPRKRRRRQEEEEEEVVSEKLLPDQLVLLLERLLEEKTLTHPTLQALQRTYHLHEQDAEVRHRWCELIVKHKYTRGYGHVERFLWEDQAMGVYLYGELMVGEDARQQQLARRCFERARGQMDRASAELVAEMLF</sequence>
<evidence type="ECO:0000313" key="10">
    <source>
        <dbReference type="Proteomes" id="UP000005447"/>
    </source>
</evidence>
<dbReference type="STRING" id="10141.ENSCPOP00000029635"/>
<dbReference type="AlphaFoldDB" id="A0A286XVY6"/>
<dbReference type="InParanoid" id="A0A286XVY6"/>
<dbReference type="Gene3D" id="2.60.40.1730">
    <property type="entry name" value="tricorn interacting facor f3 domain"/>
    <property type="match status" value="1"/>
</dbReference>
<evidence type="ECO:0000256" key="3">
    <source>
        <dbReference type="ARBA" id="ARBA00022670"/>
    </source>
</evidence>
<dbReference type="VEuPathDB" id="HostDB:ENSCPOG00000038711"/>
<dbReference type="EMBL" id="AAKN02038501">
    <property type="status" value="NOT_ANNOTATED_CDS"/>
    <property type="molecule type" value="Genomic_DNA"/>
</dbReference>
<dbReference type="EMBL" id="AAKN02038502">
    <property type="status" value="NOT_ANNOTATED_CDS"/>
    <property type="molecule type" value="Genomic_DNA"/>
</dbReference>
<dbReference type="GO" id="GO:0006508">
    <property type="term" value="P:proteolysis"/>
    <property type="evidence" value="ECO:0007669"/>
    <property type="project" value="UniProtKB-KW"/>
</dbReference>
<feature type="domain" description="Peptidase M1 leukotriene A4 hydrolase/aminopeptidase C-terminal" evidence="8">
    <location>
        <begin position="572"/>
        <end position="722"/>
    </location>
</feature>
<dbReference type="InterPro" id="IPR038502">
    <property type="entry name" value="M1_LTA-4_hydro/amino_C_sf"/>
</dbReference>
<dbReference type="InterPro" id="IPR016024">
    <property type="entry name" value="ARM-type_fold"/>
</dbReference>
<dbReference type="FunFam" id="1.25.40.320:FF:000003">
    <property type="entry name" value="Aminopeptidase O isoform 1"/>
    <property type="match status" value="1"/>
</dbReference>
<reference evidence="9" key="3">
    <citation type="submission" date="2025-09" db="UniProtKB">
        <authorList>
            <consortium name="Ensembl"/>
        </authorList>
    </citation>
    <scope>IDENTIFICATION</scope>
    <source>
        <strain evidence="9">2N</strain>
    </source>
</reference>
<evidence type="ECO:0000256" key="1">
    <source>
        <dbReference type="ARBA" id="ARBA00001947"/>
    </source>
</evidence>
<keyword evidence="5" id="KW-0378">Hydrolase</keyword>
<reference evidence="10" key="1">
    <citation type="journal article" date="2011" name="Nature">
        <title>A high-resolution map of human evolutionary constraint using 29 mammals.</title>
        <authorList>
            <person name="Lindblad-Toh K."/>
            <person name="Garber M."/>
            <person name="Zuk O."/>
            <person name="Lin M.F."/>
            <person name="Parker B.J."/>
            <person name="Washietl S."/>
            <person name="Kheradpour P."/>
            <person name="Ernst J."/>
            <person name="Jordan G."/>
            <person name="Mauceli E."/>
            <person name="Ward L.D."/>
            <person name="Lowe C.B."/>
            <person name="Holloway A.K."/>
            <person name="Clamp M."/>
            <person name="Gnerre S."/>
            <person name="Alfoldi J."/>
            <person name="Beal K."/>
            <person name="Chang J."/>
            <person name="Clawson H."/>
            <person name="Cuff J."/>
            <person name="Di Palma F."/>
            <person name="Fitzgerald S."/>
            <person name="Flicek P."/>
            <person name="Guttman M."/>
            <person name="Hubisz M.J."/>
            <person name="Jaffe D.B."/>
            <person name="Jungreis I."/>
            <person name="Kent W.J."/>
            <person name="Kostka D."/>
            <person name="Lara M."/>
            <person name="Martins A.L."/>
            <person name="Massingham T."/>
            <person name="Moltke I."/>
            <person name="Raney B.J."/>
            <person name="Rasmussen M.D."/>
            <person name="Robinson J."/>
            <person name="Stark A."/>
            <person name="Vilella A.J."/>
            <person name="Wen J."/>
            <person name="Xie X."/>
            <person name="Zody M.C."/>
            <person name="Baldwin J."/>
            <person name="Bloom T."/>
            <person name="Chin C.W."/>
            <person name="Heiman D."/>
            <person name="Nicol R."/>
            <person name="Nusbaum C."/>
            <person name="Young S."/>
            <person name="Wilkinson J."/>
            <person name="Worley K.C."/>
            <person name="Kovar C.L."/>
            <person name="Muzny D.M."/>
            <person name="Gibbs R.A."/>
            <person name="Cree A."/>
            <person name="Dihn H.H."/>
            <person name="Fowler G."/>
            <person name="Jhangiani S."/>
            <person name="Joshi V."/>
            <person name="Lee S."/>
            <person name="Lewis L.R."/>
            <person name="Nazareth L.V."/>
            <person name="Okwuonu G."/>
            <person name="Santibanez J."/>
            <person name="Warren W.C."/>
            <person name="Mardis E.R."/>
            <person name="Weinstock G.M."/>
            <person name="Wilson R.K."/>
            <person name="Delehaunty K."/>
            <person name="Dooling D."/>
            <person name="Fronik C."/>
            <person name="Fulton L."/>
            <person name="Fulton B."/>
            <person name="Graves T."/>
            <person name="Minx P."/>
            <person name="Sodergren E."/>
            <person name="Birney E."/>
            <person name="Margulies E.H."/>
            <person name="Herrero J."/>
            <person name="Green E.D."/>
            <person name="Haussler D."/>
            <person name="Siepel A."/>
            <person name="Goldman N."/>
            <person name="Pollard K.S."/>
            <person name="Pedersen J.S."/>
            <person name="Lander E.S."/>
            <person name="Kellis M."/>
        </authorList>
    </citation>
    <scope>NUCLEOTIDE SEQUENCE [LARGE SCALE GENOMIC DNA]</scope>
    <source>
        <strain evidence="10">2N</strain>
    </source>
</reference>
<dbReference type="GO" id="GO:0005730">
    <property type="term" value="C:nucleolus"/>
    <property type="evidence" value="ECO:0007669"/>
    <property type="project" value="Ensembl"/>
</dbReference>
<dbReference type="SMART" id="SM01263">
    <property type="entry name" value="Leuk-A4-hydro_C"/>
    <property type="match status" value="1"/>
</dbReference>
<organism evidence="9 10">
    <name type="scientific">Cavia porcellus</name>
    <name type="common">Guinea pig</name>
    <dbReference type="NCBI Taxonomy" id="10141"/>
    <lineage>
        <taxon>Eukaryota</taxon>
        <taxon>Metazoa</taxon>
        <taxon>Chordata</taxon>
        <taxon>Craniata</taxon>
        <taxon>Vertebrata</taxon>
        <taxon>Euteleostomi</taxon>
        <taxon>Mammalia</taxon>
        <taxon>Eutheria</taxon>
        <taxon>Euarchontoglires</taxon>
        <taxon>Glires</taxon>
        <taxon>Rodentia</taxon>
        <taxon>Hystricomorpha</taxon>
        <taxon>Caviidae</taxon>
        <taxon>Cavia</taxon>
    </lineage>
</organism>
<evidence type="ECO:0000256" key="6">
    <source>
        <dbReference type="ARBA" id="ARBA00022833"/>
    </source>
</evidence>
<evidence type="ECO:0000256" key="7">
    <source>
        <dbReference type="ARBA" id="ARBA00023049"/>
    </source>
</evidence>
<evidence type="ECO:0000313" key="9">
    <source>
        <dbReference type="Ensembl" id="ENSCPOP00000029635.1"/>
    </source>
</evidence>
<dbReference type="InterPro" id="IPR027268">
    <property type="entry name" value="Peptidase_M4/M1_CTD_sf"/>
</dbReference>
<evidence type="ECO:0000256" key="5">
    <source>
        <dbReference type="ARBA" id="ARBA00022801"/>
    </source>
</evidence>
<dbReference type="PANTHER" id="PTHR46627">
    <property type="entry name" value="AMINOPEPTIDASE O"/>
    <property type="match status" value="1"/>
</dbReference>
<dbReference type="OMA" id="FARCSQA"/>
<keyword evidence="7" id="KW-0482">Metalloprotease</keyword>
<dbReference type="GeneTree" id="ENSGT00940000155211"/>
<dbReference type="InterPro" id="IPR042097">
    <property type="entry name" value="Aminopeptidase_N-like_N_sf"/>
</dbReference>
<dbReference type="Pfam" id="PF09127">
    <property type="entry name" value="Leuk-A4-hydro_C"/>
    <property type="match status" value="1"/>
</dbReference>
<keyword evidence="6" id="KW-0862">Zinc</keyword>
<dbReference type="EMBL" id="AAKN02038503">
    <property type="status" value="NOT_ANNOTATED_CDS"/>
    <property type="molecule type" value="Genomic_DNA"/>
</dbReference>
<proteinExistence type="inferred from homology"/>
<dbReference type="GO" id="GO:0070006">
    <property type="term" value="F:metalloaminopeptidase activity"/>
    <property type="evidence" value="ECO:0007669"/>
    <property type="project" value="InterPro"/>
</dbReference>
<protein>
    <submittedName>
        <fullName evidence="9">Aminopeptidase O (putative)</fullName>
    </submittedName>
</protein>
<keyword evidence="3" id="KW-0645">Protease</keyword>
<dbReference type="Gene3D" id="1.10.390.10">
    <property type="entry name" value="Neutral Protease Domain 2"/>
    <property type="match status" value="1"/>
</dbReference>
<dbReference type="PANTHER" id="PTHR46627:SF1">
    <property type="entry name" value="AMINOPEPTIDASE O"/>
    <property type="match status" value="1"/>
</dbReference>
<dbReference type="Pfam" id="PF01433">
    <property type="entry name" value="Peptidase_M1"/>
    <property type="match status" value="1"/>
</dbReference>
<dbReference type="FunCoup" id="A0A286XVY6">
    <property type="interactions" value="517"/>
</dbReference>
<name>A0A286XVY6_CAVPO</name>
<gene>
    <name evidence="9" type="primary">AOPEP</name>
</gene>
<dbReference type="Gene3D" id="1.25.40.320">
    <property type="entry name" value="Peptidase M1, leukotriene A4 hydrolase/aminopeptidase C-terminal domain"/>
    <property type="match status" value="1"/>
</dbReference>
<dbReference type="Ensembl" id="ENSCPOT00000031520.1">
    <property type="protein sequence ID" value="ENSCPOP00000029635.1"/>
    <property type="gene ID" value="ENSCPOG00000038711.1"/>
</dbReference>
<dbReference type="InterPro" id="IPR033577">
    <property type="entry name" value="AOPep"/>
</dbReference>
<dbReference type="GO" id="GO:0008270">
    <property type="term" value="F:zinc ion binding"/>
    <property type="evidence" value="ECO:0007669"/>
    <property type="project" value="InterPro"/>
</dbReference>
<evidence type="ECO:0000259" key="8">
    <source>
        <dbReference type="SMART" id="SM01263"/>
    </source>
</evidence>
<keyword evidence="10" id="KW-1185">Reference proteome</keyword>
<comment type="similarity">
    <text evidence="2">Belongs to the peptidase M1 family.</text>
</comment>
<evidence type="ECO:0000256" key="4">
    <source>
        <dbReference type="ARBA" id="ARBA00022723"/>
    </source>
</evidence>
<evidence type="ECO:0000256" key="2">
    <source>
        <dbReference type="ARBA" id="ARBA00010136"/>
    </source>
</evidence>
<dbReference type="SUPFAM" id="SSF55486">
    <property type="entry name" value="Metalloproteases ('zincins'), catalytic domain"/>
    <property type="match status" value="1"/>
</dbReference>
<dbReference type="EMBL" id="AAKN02038504">
    <property type="status" value="NOT_ANNOTATED_CDS"/>
    <property type="molecule type" value="Genomic_DNA"/>
</dbReference>